<dbReference type="UniPathway" id="UPA00125"/>
<comment type="subcellular location">
    <subcellularLocation>
        <location evidence="5">Cytoplasm</location>
    </subcellularLocation>
</comment>
<accession>A0A318HDT9</accession>
<feature type="binding site" evidence="5">
    <location>
        <position position="55"/>
    </location>
    <ligand>
        <name>substrate</name>
    </ligand>
</feature>
<reference evidence="6 7" key="1">
    <citation type="submission" date="2018-05" db="EMBL/GenBank/DDBJ databases">
        <title>Genomic Encyclopedia of Type Strains, Phase IV (KMG-IV): sequencing the most valuable type-strain genomes for metagenomic binning, comparative biology and taxonomic classification.</title>
        <authorList>
            <person name="Goeker M."/>
        </authorList>
    </citation>
    <scope>NUCLEOTIDE SEQUENCE [LARGE SCALE GENOMIC DNA]</scope>
    <source>
        <strain evidence="6 7">DSM 566</strain>
    </source>
</reference>
<dbReference type="RefSeq" id="WP_110398991.1">
    <property type="nucleotide sequence ID" value="NZ_QJJS01000001.1"/>
</dbReference>
<evidence type="ECO:0000313" key="7">
    <source>
        <dbReference type="Proteomes" id="UP000247811"/>
    </source>
</evidence>
<keyword evidence="7" id="KW-1185">Reference proteome</keyword>
<dbReference type="GO" id="GO:0062192">
    <property type="term" value="F:L-rhamnose mutarotase activity"/>
    <property type="evidence" value="ECO:0007669"/>
    <property type="project" value="UniProtKB-EC"/>
</dbReference>
<dbReference type="InterPro" id="IPR008000">
    <property type="entry name" value="Rham/fucose_mutarotase"/>
</dbReference>
<evidence type="ECO:0000256" key="3">
    <source>
        <dbReference type="ARBA" id="ARBA00023277"/>
    </source>
</evidence>
<evidence type="ECO:0000256" key="2">
    <source>
        <dbReference type="ARBA" id="ARBA00023235"/>
    </source>
</evidence>
<dbReference type="SUPFAM" id="SSF54909">
    <property type="entry name" value="Dimeric alpha+beta barrel"/>
    <property type="match status" value="1"/>
</dbReference>
<keyword evidence="4 5" id="KW-0684">Rhamnose metabolism</keyword>
<sequence length="118" mass="13916">MTRSFSPSPSPGRPAEQIAFCMFLRPGLAQEYRRRHDLIWPELVRLLGDSGVRDYSIHLDESTHMLFAVLRRTPDHRMDRLPEHPVMQRWWAHMADLMLTNEDRSPVVRALVPMFHLD</sequence>
<evidence type="ECO:0000256" key="1">
    <source>
        <dbReference type="ARBA" id="ARBA00022490"/>
    </source>
</evidence>
<proteinExistence type="inferred from homology"/>
<keyword evidence="3 5" id="KW-0119">Carbohydrate metabolism</keyword>
<protein>
    <recommendedName>
        <fullName evidence="5">L-rhamnose mutarotase</fullName>
        <ecNumber evidence="5">5.1.3.32</ecNumber>
    </recommendedName>
    <alternativeName>
        <fullName evidence="5">Rhamnose 1-epimerase</fullName>
    </alternativeName>
    <alternativeName>
        <fullName evidence="5">Type-3 mutarotase</fullName>
    </alternativeName>
</protein>
<evidence type="ECO:0000313" key="6">
    <source>
        <dbReference type="EMBL" id="PXW99419.1"/>
    </source>
</evidence>
<dbReference type="EMBL" id="QJJS01000001">
    <property type="protein sequence ID" value="PXW99419.1"/>
    <property type="molecule type" value="Genomic_DNA"/>
</dbReference>
<dbReference type="EC" id="5.1.3.32" evidence="5"/>
<dbReference type="AlphaFoldDB" id="A0A318HDT9"/>
<dbReference type="Proteomes" id="UP000247811">
    <property type="component" value="Unassembled WGS sequence"/>
</dbReference>
<comment type="similarity">
    <text evidence="5">Belongs to the rhamnose mutarotase family.</text>
</comment>
<keyword evidence="2 5" id="KW-0413">Isomerase</keyword>
<feature type="active site" description="Proton donor" evidence="5">
    <location>
        <position position="36"/>
    </location>
</feature>
<feature type="binding site" evidence="5">
    <location>
        <position position="32"/>
    </location>
    <ligand>
        <name>substrate</name>
    </ligand>
</feature>
<comment type="pathway">
    <text evidence="5">Carbohydrate metabolism; L-rhamnose metabolism.</text>
</comment>
<dbReference type="GO" id="GO:0019301">
    <property type="term" value="P:rhamnose catabolic process"/>
    <property type="evidence" value="ECO:0007669"/>
    <property type="project" value="TreeGrafter"/>
</dbReference>
<name>A0A318HDT9_9BURK</name>
<comment type="function">
    <text evidence="5">Involved in the anomeric conversion of L-rhamnose.</text>
</comment>
<dbReference type="PANTHER" id="PTHR34389:SF2">
    <property type="entry name" value="L-RHAMNOSE MUTAROTASE"/>
    <property type="match status" value="1"/>
</dbReference>
<dbReference type="InterPro" id="IPR011008">
    <property type="entry name" value="Dimeric_a/b-barrel"/>
</dbReference>
<organism evidence="6 7">
    <name type="scientific">Sphaerotilus hippei</name>
    <dbReference type="NCBI Taxonomy" id="744406"/>
    <lineage>
        <taxon>Bacteria</taxon>
        <taxon>Pseudomonadati</taxon>
        <taxon>Pseudomonadota</taxon>
        <taxon>Betaproteobacteria</taxon>
        <taxon>Burkholderiales</taxon>
        <taxon>Sphaerotilaceae</taxon>
        <taxon>Sphaerotilus</taxon>
    </lineage>
</organism>
<dbReference type="InterPro" id="IPR013448">
    <property type="entry name" value="L-rhamnose_mutarotase"/>
</dbReference>
<dbReference type="HAMAP" id="MF_01663">
    <property type="entry name" value="L_rham_rotase"/>
    <property type="match status" value="1"/>
</dbReference>
<comment type="catalytic activity">
    <reaction evidence="5">
        <text>alpha-L-rhamnose = beta-L-rhamnose</text>
        <dbReference type="Rhea" id="RHEA:25584"/>
        <dbReference type="ChEBI" id="CHEBI:27586"/>
        <dbReference type="ChEBI" id="CHEBI:27907"/>
        <dbReference type="EC" id="5.1.3.32"/>
    </reaction>
</comment>
<dbReference type="Gene3D" id="3.30.70.100">
    <property type="match status" value="1"/>
</dbReference>
<comment type="subunit">
    <text evidence="5">Homodimer.</text>
</comment>
<gene>
    <name evidence="5" type="primary">rhaM</name>
    <name evidence="6" type="ORF">C7444_101249</name>
</gene>
<dbReference type="GO" id="GO:0005737">
    <property type="term" value="C:cytoplasm"/>
    <property type="evidence" value="ECO:0007669"/>
    <property type="project" value="UniProtKB-SubCell"/>
</dbReference>
<comment type="caution">
    <text evidence="6">The sequence shown here is derived from an EMBL/GenBank/DDBJ whole genome shotgun (WGS) entry which is preliminary data.</text>
</comment>
<feature type="binding site" evidence="5">
    <location>
        <begin position="90"/>
        <end position="91"/>
    </location>
    <ligand>
        <name>substrate</name>
    </ligand>
</feature>
<keyword evidence="1 5" id="KW-0963">Cytoplasm</keyword>
<evidence type="ECO:0000256" key="5">
    <source>
        <dbReference type="HAMAP-Rule" id="MF_01663"/>
    </source>
</evidence>
<dbReference type="PANTHER" id="PTHR34389">
    <property type="entry name" value="L-RHAMNOSE MUTAROTASE"/>
    <property type="match status" value="1"/>
</dbReference>
<dbReference type="OrthoDB" id="9799608at2"/>
<dbReference type="Pfam" id="PF05336">
    <property type="entry name" value="rhaM"/>
    <property type="match status" value="1"/>
</dbReference>
<evidence type="ECO:0000256" key="4">
    <source>
        <dbReference type="ARBA" id="ARBA00023308"/>
    </source>
</evidence>